<reference evidence="2 3" key="1">
    <citation type="submission" date="2023-07" db="EMBL/GenBank/DDBJ databases">
        <title>Sequencing the genomes of 1000 actinobacteria strains.</title>
        <authorList>
            <person name="Klenk H.-P."/>
        </authorList>
    </citation>
    <scope>NUCLEOTIDE SEQUENCE [LARGE SCALE GENOMIC DNA]</scope>
    <source>
        <strain evidence="2 3">DSM 44388</strain>
    </source>
</reference>
<sequence>MTLHCVVETWHPLKGEHVLGCEDERCRGCAPRPAEPPLLVCTPCRLRTEDHLTELPALRVDLLTPTRPRAGGGPSLEDAVRDRTPTTLAEVRSPASDAALSERHDLRDLVLKWVRYLIDHHGTPAWDVRTGAYRYILEHYRLLLADVDQAATFVEQLDDALRRARRRAYPSGPPGQALGECPTCGVMVRAEGLGPATCRGCGATRSIDEWQQVLAGDLSGEVAAIGPDIAAWLSARHAREVTPSTVRQWASRGALVDRRPPLLGRERVTVRRLGTDDYARALYSVADARRIGLGLYGAPKASLGV</sequence>
<name>A0ABT9P663_9ACTN</name>
<dbReference type="RefSeq" id="WP_307244856.1">
    <property type="nucleotide sequence ID" value="NZ_JAUSQZ010000001.1"/>
</dbReference>
<accession>A0ABT9P663</accession>
<comment type="caution">
    <text evidence="2">The sequence shown here is derived from an EMBL/GenBank/DDBJ whole genome shotgun (WGS) entry which is preliminary data.</text>
</comment>
<dbReference type="EMBL" id="JAUSQZ010000001">
    <property type="protein sequence ID" value="MDP9828061.1"/>
    <property type="molecule type" value="Genomic_DNA"/>
</dbReference>
<evidence type="ECO:0000256" key="1">
    <source>
        <dbReference type="SAM" id="MobiDB-lite"/>
    </source>
</evidence>
<dbReference type="Proteomes" id="UP001235712">
    <property type="component" value="Unassembled WGS sequence"/>
</dbReference>
<evidence type="ECO:0000313" key="3">
    <source>
        <dbReference type="Proteomes" id="UP001235712"/>
    </source>
</evidence>
<feature type="region of interest" description="Disordered" evidence="1">
    <location>
        <begin position="66"/>
        <end position="88"/>
    </location>
</feature>
<proteinExistence type="predicted"/>
<protein>
    <submittedName>
        <fullName evidence="2">Uncharacterized protein</fullName>
    </submittedName>
</protein>
<evidence type="ECO:0000313" key="2">
    <source>
        <dbReference type="EMBL" id="MDP9828061.1"/>
    </source>
</evidence>
<organism evidence="2 3">
    <name type="scientific">Kineosporia succinea</name>
    <dbReference type="NCBI Taxonomy" id="84632"/>
    <lineage>
        <taxon>Bacteria</taxon>
        <taxon>Bacillati</taxon>
        <taxon>Actinomycetota</taxon>
        <taxon>Actinomycetes</taxon>
        <taxon>Kineosporiales</taxon>
        <taxon>Kineosporiaceae</taxon>
        <taxon>Kineosporia</taxon>
    </lineage>
</organism>
<keyword evidence="3" id="KW-1185">Reference proteome</keyword>
<gene>
    <name evidence="2" type="ORF">J2S57_003810</name>
</gene>